<sequence>MGLEFDYSQNLIKQKDMGDFDWWFEAPAAFLSGDTLALYNGTLSFQLQSLEWQMDFKDGGFDVVLVSTNKFYTVGLAGLKKDGDTSVLYNATVHESAGWKFLNPKVRNGALATEVSRNNLITCLKTLKAVRVRGGYFTGIEKTQLRYVEAKQGVLAGDMSVDPLVTDTCCGDRQRSCQSDVRMELVFNNPGVPCSRQVDFQTGVFNVGPATAGAASQILRLDPVISSPVHDFYVGKQVELTGATAGAGYGEKGTITNYLGALDWKVSSGVTALQIVRPGSMCTGGGYFRGQGGAGDGFLAQFEVLFTVPSVTIHDGGKGCGLGQTGDNTRATWTVAVDGTGAVTGVTALVTKSATGAHYEIGTGIPAIVKCTGSCTGTGLEVTCDVDASRNPTAVTVTSAGVGYQSTGSGNGPEIFCAEGRLVATDATGGTGTGFDAVFASSVGYVGTVASGIDLVRVVNAGTGYLGPVTLSISGANSMCHAQNITADLSGYLTKVTVIDSGSGYTSPPRMVISNGTGCDGVEVRATISDMTADYFYQAGATEAGTNRQMLYLGLSASDVDEYYKDMTIVLTKGAPSNLAAAVAATIVQYDANGRVAYLAASSVTLPQALDGYAITPTSTRVISDAARSVDFLTPMTGVLSVAISSSGTPAVYTVTLDATNAPAIAGYFTGQVISFTTQSAAGLSAYIVDYTAARVATLAVEGSAHTGYSNQIPSASALNTILHGNVGYVISQSYLATIAFTTPNAAWPVIGNSDNTYTLSYRDDSAKELAHAQARPFYCDQRVGDNPTTAWIDMPFRESFAFKATPLVCGAATLTFGVEFDVTWKHTDLTVLGEAGEVLGTMFSGSELVGNLQVGGPVHDSITISAEKMMEMSGDGDFEFTVYSQDGQTGRLRFREMRLGFSPQACFAGVVATDEYKVLSDALSDGEEHRYNMSVAVPAGAAGEPSSDGVITVVADADMSSAYLELTYSGTTGVAIFDDWVWGSGTSNFTLSEPADVSTTCLGSGAYPSFSCNPTLQVQRNNTRKRTAHHRVRRRVLGGVVAGGSAALNFNIKGVDVAKISPVTLNYGLKTCWMSTLRSHRDGQIFGAQLFRPSFPSFVFDEEAAAPGGDGTLWVHAVWKEHNVHVRDTLGIPSQGERLLFTDYHEHYDLALESDRDPNAAELYSHSRYPHLGALGLHAGDKGEFIDWLFKDDYQQYDSTHGFVTSARVPREVLQQFLLKEDKRPMFSLDVPPGESSITVMSAVLAYPLAA</sequence>
<evidence type="ECO:0000259" key="5">
    <source>
        <dbReference type="PROSITE" id="PS51115"/>
    </source>
</evidence>
<dbReference type="InterPro" id="IPR000034">
    <property type="entry name" value="Laminin_IV"/>
</dbReference>
<feature type="domain" description="Laminin IV type A" evidence="5">
    <location>
        <begin position="1"/>
        <end position="185"/>
    </location>
</feature>
<keyword evidence="4" id="KW-0325">Glycoprotein</keyword>
<accession>A0A6U4WQD1</accession>
<proteinExistence type="predicted"/>
<keyword evidence="3" id="KW-1015">Disulfide bond</keyword>
<dbReference type="Pfam" id="PF00052">
    <property type="entry name" value="Laminin_B"/>
    <property type="match status" value="1"/>
</dbReference>
<keyword evidence="2" id="KW-0677">Repeat</keyword>
<dbReference type="EMBL" id="HBFK01039407">
    <property type="protein sequence ID" value="CAD8757395.1"/>
    <property type="molecule type" value="Transcribed_RNA"/>
</dbReference>
<dbReference type="EMBL" id="HBFX01025354">
    <property type="protein sequence ID" value="CAD8962019.1"/>
    <property type="molecule type" value="Transcribed_RNA"/>
</dbReference>
<organism evidence="7">
    <name type="scientific">Hemiselmis andersenii</name>
    <name type="common">Cryptophyte alga</name>
    <dbReference type="NCBI Taxonomy" id="464988"/>
    <lineage>
        <taxon>Eukaryota</taxon>
        <taxon>Cryptophyceae</taxon>
        <taxon>Cryptomonadales</taxon>
        <taxon>Hemiselmidaceae</taxon>
        <taxon>Hemiselmis</taxon>
    </lineage>
</organism>
<evidence type="ECO:0000256" key="4">
    <source>
        <dbReference type="ARBA" id="ARBA00023180"/>
    </source>
</evidence>
<name>A0A6U4WQD1_HEMAN</name>
<dbReference type="PROSITE" id="PS51115">
    <property type="entry name" value="LAMININ_IVA"/>
    <property type="match status" value="1"/>
</dbReference>
<evidence type="ECO:0000313" key="7">
    <source>
        <dbReference type="EMBL" id="CAD8962019.1"/>
    </source>
</evidence>
<dbReference type="AlphaFoldDB" id="A0A6U4WQD1"/>
<keyword evidence="1" id="KW-0732">Signal</keyword>
<gene>
    <name evidence="7" type="ORF">HAND00432_LOCUS15452</name>
    <name evidence="6" type="ORF">HAND1043_LOCUS23909</name>
</gene>
<evidence type="ECO:0000256" key="3">
    <source>
        <dbReference type="ARBA" id="ARBA00023157"/>
    </source>
</evidence>
<reference evidence="7" key="1">
    <citation type="submission" date="2021-01" db="EMBL/GenBank/DDBJ databases">
        <authorList>
            <person name="Corre E."/>
            <person name="Pelletier E."/>
            <person name="Niang G."/>
            <person name="Scheremetjew M."/>
            <person name="Finn R."/>
            <person name="Kale V."/>
            <person name="Holt S."/>
            <person name="Cochrane G."/>
            <person name="Meng A."/>
            <person name="Brown T."/>
            <person name="Cohen L."/>
        </authorList>
    </citation>
    <scope>NUCLEOTIDE SEQUENCE</scope>
    <source>
        <strain evidence="6">CCMP441</strain>
        <strain evidence="7">CCMP644</strain>
    </source>
</reference>
<evidence type="ECO:0000256" key="2">
    <source>
        <dbReference type="ARBA" id="ARBA00022737"/>
    </source>
</evidence>
<protein>
    <recommendedName>
        <fullName evidence="5">Laminin IV type A domain-containing protein</fullName>
    </recommendedName>
</protein>
<evidence type="ECO:0000313" key="6">
    <source>
        <dbReference type="EMBL" id="CAD8757395.1"/>
    </source>
</evidence>
<evidence type="ECO:0000256" key="1">
    <source>
        <dbReference type="ARBA" id="ARBA00022729"/>
    </source>
</evidence>